<accession>A0A317XMN9</accession>
<dbReference type="AlphaFoldDB" id="A0A317XMN9"/>
<reference evidence="1 2" key="1">
    <citation type="journal article" date="2018" name="Mol. Biol. Evol.">
        <title>Broad Genomic Sampling Reveals a Smut Pathogenic Ancestry of the Fungal Clade Ustilaginomycotina.</title>
        <authorList>
            <person name="Kijpornyongpan T."/>
            <person name="Mondo S.J."/>
            <person name="Barry K."/>
            <person name="Sandor L."/>
            <person name="Lee J."/>
            <person name="Lipzen A."/>
            <person name="Pangilinan J."/>
            <person name="LaButti K."/>
            <person name="Hainaut M."/>
            <person name="Henrissat B."/>
            <person name="Grigoriev I.V."/>
            <person name="Spatafora J.W."/>
            <person name="Aime M.C."/>
        </authorList>
    </citation>
    <scope>NUCLEOTIDE SEQUENCE [LARGE SCALE GENOMIC DNA]</scope>
    <source>
        <strain evidence="1 2">MCA 3645</strain>
    </source>
</reference>
<dbReference type="PANTHER" id="PTHR34863">
    <property type="entry name" value="EXPRESSED PROTEIN"/>
    <property type="match status" value="1"/>
</dbReference>
<protein>
    <submittedName>
        <fullName evidence="1">Uncharacterized protein</fullName>
    </submittedName>
</protein>
<evidence type="ECO:0000313" key="1">
    <source>
        <dbReference type="EMBL" id="PWY99574.1"/>
    </source>
</evidence>
<dbReference type="STRING" id="1882483.A0A317XMN9"/>
<keyword evidence="2" id="KW-1185">Reference proteome</keyword>
<dbReference type="OrthoDB" id="2556146at2759"/>
<dbReference type="EMBL" id="KZ819194">
    <property type="protein sequence ID" value="PWY99574.1"/>
    <property type="molecule type" value="Genomic_DNA"/>
</dbReference>
<dbReference type="Proteomes" id="UP000246740">
    <property type="component" value="Unassembled WGS sequence"/>
</dbReference>
<organism evidence="1 2">
    <name type="scientific">Testicularia cyperi</name>
    <dbReference type="NCBI Taxonomy" id="1882483"/>
    <lineage>
        <taxon>Eukaryota</taxon>
        <taxon>Fungi</taxon>
        <taxon>Dikarya</taxon>
        <taxon>Basidiomycota</taxon>
        <taxon>Ustilaginomycotina</taxon>
        <taxon>Ustilaginomycetes</taxon>
        <taxon>Ustilaginales</taxon>
        <taxon>Anthracoideaceae</taxon>
        <taxon>Testicularia</taxon>
    </lineage>
</organism>
<dbReference type="PANTHER" id="PTHR34863:SF1">
    <property type="entry name" value="OTU DOMAIN-CONTAINING PROTEIN"/>
    <property type="match status" value="1"/>
</dbReference>
<feature type="non-terminal residue" evidence="1">
    <location>
        <position position="214"/>
    </location>
</feature>
<gene>
    <name evidence="1" type="ORF">BCV70DRAFT_162044</name>
</gene>
<proteinExistence type="predicted"/>
<evidence type="ECO:0000313" key="2">
    <source>
        <dbReference type="Proteomes" id="UP000246740"/>
    </source>
</evidence>
<sequence length="214" mass="23711">MSVLVDALEEADCQSVRIQAYGMKAPLLDFVDPAVRISHPLQEANVYDIGCTHHTGSITLVKGAAERSLYKQYPAALCVGRGYGGVEFRSRSRRDGIHHFKAYPVLTHVLKAVAQGAGQAVQPMRVNTCQRRIQTLRDWKQRLDKCPERDMCGVRLEVSVRAPSLAHAVAVAQQSKLLEADYLFSAKAGPLQLCSHRITKQQMLDGVDFLLEKA</sequence>
<name>A0A317XMN9_9BASI</name>
<dbReference type="InParanoid" id="A0A317XMN9"/>